<evidence type="ECO:0000259" key="1">
    <source>
        <dbReference type="SMART" id="SM00478"/>
    </source>
</evidence>
<dbReference type="GeneID" id="25369046"/>
<sequence>HSSSTPYPSHHHPTPQECSAAHTVLHNLHSEAVATEFADPDTPETIANVLDAMIIAVLSQATSWSNAKRAMGGLRSAYGSLFAYDDILAGGDEKLQDALRPGGLHIRKAKIIMTILKQVKETNGSWDLNHLIELNDEEAMKQLITYKYIGSKSAFVVMGWCMKRNTFTVDTHCFRIAKLWGWTPKDATVEKTQQHLDALIPKEYKFDLHFLMIAHGRTCPVCR</sequence>
<accession>A0A074XYV8</accession>
<dbReference type="PANTHER" id="PTHR47203:SF1">
    <property type="entry name" value="HYPOTHETICAL BASE EXCISION DNA REPAIR PROTEIN (EUROFUNG)"/>
    <property type="match status" value="1"/>
</dbReference>
<name>A0A074XYV8_AURSE</name>
<gene>
    <name evidence="2" type="ORF">AUEXF2481DRAFT_55741</name>
</gene>
<dbReference type="SMART" id="SM00478">
    <property type="entry name" value="ENDO3c"/>
    <property type="match status" value="1"/>
</dbReference>
<dbReference type="SUPFAM" id="SSF48150">
    <property type="entry name" value="DNA-glycosylase"/>
    <property type="match status" value="1"/>
</dbReference>
<dbReference type="PANTHER" id="PTHR47203">
    <property type="match status" value="1"/>
</dbReference>
<dbReference type="STRING" id="1043005.A0A074XYV8"/>
<dbReference type="InParanoid" id="A0A074XYV8"/>
<dbReference type="AlphaFoldDB" id="A0A074XYV8"/>
<dbReference type="PIRSF" id="PIRSF001435">
    <property type="entry name" value="Nth"/>
    <property type="match status" value="1"/>
</dbReference>
<dbReference type="Proteomes" id="UP000030641">
    <property type="component" value="Unassembled WGS sequence"/>
</dbReference>
<dbReference type="InterPro" id="IPR011257">
    <property type="entry name" value="DNA_glycosylase"/>
</dbReference>
<dbReference type="Gene3D" id="1.10.1670.10">
    <property type="entry name" value="Helix-hairpin-Helix base-excision DNA repair enzymes (C-terminal)"/>
    <property type="match status" value="1"/>
</dbReference>
<dbReference type="HOGENOM" id="CLU_012862_9_1_1"/>
<dbReference type="OrthoDB" id="5607at2759"/>
<dbReference type="EMBL" id="KL584788">
    <property type="protein sequence ID" value="KEQ90615.1"/>
    <property type="molecule type" value="Genomic_DNA"/>
</dbReference>
<dbReference type="CDD" id="cd00056">
    <property type="entry name" value="ENDO3c"/>
    <property type="match status" value="1"/>
</dbReference>
<reference evidence="2 3" key="1">
    <citation type="journal article" date="2014" name="BMC Genomics">
        <title>Genome sequencing of four Aureobasidium pullulans varieties: biotechnological potential, stress tolerance, and description of new species.</title>
        <authorList>
            <person name="Gostin Ar C."/>
            <person name="Ohm R.A."/>
            <person name="Kogej T."/>
            <person name="Sonjak S."/>
            <person name="Turk M."/>
            <person name="Zajc J."/>
            <person name="Zalar P."/>
            <person name="Grube M."/>
            <person name="Sun H."/>
            <person name="Han J."/>
            <person name="Sharma A."/>
            <person name="Chiniquy J."/>
            <person name="Ngan C.Y."/>
            <person name="Lipzen A."/>
            <person name="Barry K."/>
            <person name="Grigoriev I.V."/>
            <person name="Gunde-Cimerman N."/>
        </authorList>
    </citation>
    <scope>NUCLEOTIDE SEQUENCE [LARGE SCALE GENOMIC DNA]</scope>
    <source>
        <strain evidence="2 3">EXF-2481</strain>
    </source>
</reference>
<dbReference type="RefSeq" id="XP_013339096.1">
    <property type="nucleotide sequence ID" value="XM_013483642.1"/>
</dbReference>
<evidence type="ECO:0000313" key="3">
    <source>
        <dbReference type="Proteomes" id="UP000030641"/>
    </source>
</evidence>
<feature type="domain" description="HhH-GPD" evidence="1">
    <location>
        <begin position="58"/>
        <end position="218"/>
    </location>
</feature>
<organism evidence="2 3">
    <name type="scientific">Aureobasidium subglaciale (strain EXF-2481)</name>
    <name type="common">Aureobasidium pullulans var. subglaciale</name>
    <dbReference type="NCBI Taxonomy" id="1043005"/>
    <lineage>
        <taxon>Eukaryota</taxon>
        <taxon>Fungi</taxon>
        <taxon>Dikarya</taxon>
        <taxon>Ascomycota</taxon>
        <taxon>Pezizomycotina</taxon>
        <taxon>Dothideomycetes</taxon>
        <taxon>Dothideomycetidae</taxon>
        <taxon>Dothideales</taxon>
        <taxon>Saccotheciaceae</taxon>
        <taxon>Aureobasidium</taxon>
    </lineage>
</organism>
<dbReference type="OMA" id="MGEQAAH"/>
<dbReference type="Gene3D" id="1.10.340.30">
    <property type="entry name" value="Hypothetical protein, domain 2"/>
    <property type="match status" value="1"/>
</dbReference>
<feature type="non-terminal residue" evidence="2">
    <location>
        <position position="1"/>
    </location>
</feature>
<dbReference type="Pfam" id="PF00730">
    <property type="entry name" value="HhH-GPD"/>
    <property type="match status" value="1"/>
</dbReference>
<proteinExistence type="predicted"/>
<feature type="non-terminal residue" evidence="2">
    <location>
        <position position="223"/>
    </location>
</feature>
<dbReference type="GO" id="GO:0000702">
    <property type="term" value="F:oxidized base lesion DNA N-glycosylase activity"/>
    <property type="evidence" value="ECO:0007669"/>
    <property type="project" value="UniProtKB-ARBA"/>
</dbReference>
<dbReference type="InterPro" id="IPR003265">
    <property type="entry name" value="HhH-GPD_domain"/>
</dbReference>
<dbReference type="InterPro" id="IPR023170">
    <property type="entry name" value="HhH_base_excis_C"/>
</dbReference>
<dbReference type="GO" id="GO:0006285">
    <property type="term" value="P:base-excision repair, AP site formation"/>
    <property type="evidence" value="ECO:0007669"/>
    <property type="project" value="UniProtKB-ARBA"/>
</dbReference>
<evidence type="ECO:0000313" key="2">
    <source>
        <dbReference type="EMBL" id="KEQ90615.1"/>
    </source>
</evidence>
<protein>
    <recommendedName>
        <fullName evidence="1">HhH-GPD domain-containing protein</fullName>
    </recommendedName>
</protein>
<keyword evidence="3" id="KW-1185">Reference proteome</keyword>